<evidence type="ECO:0000256" key="2">
    <source>
        <dbReference type="ARBA" id="ARBA00022963"/>
    </source>
</evidence>
<evidence type="ECO:0000256" key="1">
    <source>
        <dbReference type="ARBA" id="ARBA00022801"/>
    </source>
</evidence>
<dbReference type="EMBL" id="SNQI01000001">
    <property type="protein sequence ID" value="TEW76490.1"/>
    <property type="molecule type" value="Genomic_DNA"/>
</dbReference>
<dbReference type="RefSeq" id="WP_134246502.1">
    <property type="nucleotide sequence ID" value="NZ_SNQI01000001.1"/>
</dbReference>
<organism evidence="7 8">
    <name type="scientific">Gramella jeungdoensis</name>
    <dbReference type="NCBI Taxonomy" id="708091"/>
    <lineage>
        <taxon>Bacteria</taxon>
        <taxon>Pseudomonadati</taxon>
        <taxon>Bacteroidota</taxon>
        <taxon>Flavobacteriia</taxon>
        <taxon>Flavobacteriales</taxon>
        <taxon>Flavobacteriaceae</taxon>
        <taxon>Christiangramia</taxon>
    </lineage>
</organism>
<keyword evidence="3 4" id="KW-0443">Lipid metabolism</keyword>
<evidence type="ECO:0000259" key="6">
    <source>
        <dbReference type="PROSITE" id="PS51635"/>
    </source>
</evidence>
<feature type="active site" description="Nucleophile" evidence="4">
    <location>
        <position position="70"/>
    </location>
</feature>
<evidence type="ECO:0000256" key="4">
    <source>
        <dbReference type="PROSITE-ProRule" id="PRU01161"/>
    </source>
</evidence>
<keyword evidence="1 4" id="KW-0378">Hydrolase</keyword>
<feature type="active site" description="Proton acceptor" evidence="4">
    <location>
        <position position="214"/>
    </location>
</feature>
<dbReference type="Gene3D" id="3.40.1090.10">
    <property type="entry name" value="Cytosolic phospholipase A2 catalytic domain"/>
    <property type="match status" value="1"/>
</dbReference>
<keyword evidence="8" id="KW-1185">Reference proteome</keyword>
<dbReference type="PANTHER" id="PTHR14226:SF29">
    <property type="entry name" value="NEUROPATHY TARGET ESTERASE SWS"/>
    <property type="match status" value="1"/>
</dbReference>
<dbReference type="Gene3D" id="2.40.160.50">
    <property type="entry name" value="membrane protein fhac: a member of the omp85/tpsb transporter family"/>
    <property type="match status" value="1"/>
</dbReference>
<evidence type="ECO:0000313" key="7">
    <source>
        <dbReference type="EMBL" id="TEW76490.1"/>
    </source>
</evidence>
<comment type="caution">
    <text evidence="7">The sequence shown here is derived from an EMBL/GenBank/DDBJ whole genome shotgun (WGS) entry which is preliminary data.</text>
</comment>
<dbReference type="Proteomes" id="UP000298517">
    <property type="component" value="Unassembled WGS sequence"/>
</dbReference>
<feature type="short sequence motif" description="GXSXG" evidence="4">
    <location>
        <begin position="68"/>
        <end position="72"/>
    </location>
</feature>
<feature type="chain" id="PRO_5021421569" evidence="5">
    <location>
        <begin position="21"/>
        <end position="779"/>
    </location>
</feature>
<dbReference type="PROSITE" id="PS51635">
    <property type="entry name" value="PNPLA"/>
    <property type="match status" value="1"/>
</dbReference>
<evidence type="ECO:0000256" key="5">
    <source>
        <dbReference type="SAM" id="SignalP"/>
    </source>
</evidence>
<dbReference type="InterPro" id="IPR002641">
    <property type="entry name" value="PNPLA_dom"/>
</dbReference>
<feature type="short sequence motif" description="GXGXXG" evidence="4">
    <location>
        <begin position="41"/>
        <end position="46"/>
    </location>
</feature>
<reference evidence="7 8" key="1">
    <citation type="journal article" date="2011" name="J. Microbiol.">
        <title>Gramella jeungdoensis sp. nov., isolated from a solar saltern in Korea.</title>
        <authorList>
            <person name="Joung Y."/>
            <person name="Kim H."/>
            <person name="Jang T."/>
            <person name="Ahn T.S."/>
            <person name="Joh K."/>
        </authorList>
    </citation>
    <scope>NUCLEOTIDE SEQUENCE [LARGE SCALE GENOMIC DNA]</scope>
    <source>
        <strain evidence="7 8">KCTC 23123</strain>
    </source>
</reference>
<keyword evidence="5" id="KW-0732">Signal</keyword>
<keyword evidence="2 4" id="KW-0442">Lipid degradation</keyword>
<evidence type="ECO:0000256" key="3">
    <source>
        <dbReference type="ARBA" id="ARBA00023098"/>
    </source>
</evidence>
<feature type="short sequence motif" description="DGA/G" evidence="4">
    <location>
        <begin position="214"/>
        <end position="216"/>
    </location>
</feature>
<protein>
    <submittedName>
        <fullName evidence="7">Patatin</fullName>
    </submittedName>
</protein>
<accession>A0A4Y8AVH1</accession>
<feature type="domain" description="PNPLA" evidence="6">
    <location>
        <begin position="37"/>
        <end position="227"/>
    </location>
</feature>
<gene>
    <name evidence="7" type="ORF">E2488_01175</name>
</gene>
<name>A0A4Y8AVH1_9FLAO</name>
<dbReference type="GO" id="GO:0016787">
    <property type="term" value="F:hydrolase activity"/>
    <property type="evidence" value="ECO:0007669"/>
    <property type="project" value="UniProtKB-UniRule"/>
</dbReference>
<dbReference type="InterPro" id="IPR016035">
    <property type="entry name" value="Acyl_Trfase/lysoPLipase"/>
</dbReference>
<dbReference type="CDD" id="cd07205">
    <property type="entry name" value="Pat_PNPLA6_PNPLA7_NTE1_like"/>
    <property type="match status" value="1"/>
</dbReference>
<dbReference type="Pfam" id="PF01734">
    <property type="entry name" value="Patatin"/>
    <property type="match status" value="1"/>
</dbReference>
<dbReference type="PANTHER" id="PTHR14226">
    <property type="entry name" value="NEUROPATHY TARGET ESTERASE/SWISS CHEESE D.MELANOGASTER"/>
    <property type="match status" value="1"/>
</dbReference>
<dbReference type="SUPFAM" id="SSF52151">
    <property type="entry name" value="FabD/lysophospholipase-like"/>
    <property type="match status" value="1"/>
</dbReference>
<dbReference type="InterPro" id="IPR050301">
    <property type="entry name" value="NTE"/>
</dbReference>
<proteinExistence type="predicted"/>
<feature type="signal peptide" evidence="5">
    <location>
        <begin position="1"/>
        <end position="20"/>
    </location>
</feature>
<evidence type="ECO:0000313" key="8">
    <source>
        <dbReference type="Proteomes" id="UP000298517"/>
    </source>
</evidence>
<dbReference type="GO" id="GO:0016042">
    <property type="term" value="P:lipid catabolic process"/>
    <property type="evidence" value="ECO:0007669"/>
    <property type="project" value="UniProtKB-UniRule"/>
</dbReference>
<dbReference type="OrthoDB" id="9770965at2"/>
<dbReference type="AlphaFoldDB" id="A0A4Y8AVH1"/>
<sequence length="779" mass="87117">MKKILLILFSLFLSAQSFEAQNIIQNTDSNRKPKVALVLSGGGAKGIAHIPLLQKLDSLGIVPDLIVGNSMGSIVGGLYAMGYSGDSIASIAKNAHWDKLIGGGVALRDVSVEEKSEFDKYLIGMDIVKGKIKQTSFIINDQNIRAFFSDLIYPVYFISDFDNLPIPFRAIATDIVNGKEVILDKGNLGFAMRASMSIPGAFSPVVYENTLLVDGGVLNNFPVDVAKNLGADIIIGSDVGGGMKPKDKLDNISALIFQTGMLHSNLKNPENRLLCDVLIDHTPHILYSTGDFDKSIPIYESGKIAPFEKLTSLVAIAEKLKVYQQKKVILPKVGDEIVLDTILYENISKSNLALVKARTNIQPYKKYSRKDIFDGINRAMGTTIFSHLTFDGYTDNKKKGLQLTGFERSQHQVNGSLHYDSYHGFGIIANFRGRNVLGGASRTLITLDIAEEPRLRLQHQKNFGLDRAWWWRTEVYGHQLEQDIFISGESVENLKYRFIDFNNQVNRNLNSLKSYMGVGIKYQNTHFKPKVNPNYNNNVYDLRLYDFNNLELNMHYVHNSFDKVFFANNGTYFKGYLSRSLNNSIDLKFFNSEQSNINGKTNSFSKFILDYEKRFELTNKTTVVLGATSGFIFQDDISSNSISFAEYGVGGKYFLGGVLLEPRNDNYILPGLYEGELLASQFMKISIGMQFNPINKLYVTPHTHIATIGFNDFDNYITNAFSAKGKWEEAIETSLFLSAGTTLSYNSILGPVNIDLSWVNSTNKLRLFIGVGFNLNRSD</sequence>